<feature type="compositionally biased region" description="Polar residues" evidence="2">
    <location>
        <begin position="101"/>
        <end position="114"/>
    </location>
</feature>
<accession>A0ABQ6M5X2</accession>
<protein>
    <submittedName>
        <fullName evidence="3">Uncharacterized protein</fullName>
    </submittedName>
</protein>
<evidence type="ECO:0000256" key="2">
    <source>
        <dbReference type="SAM" id="MobiDB-lite"/>
    </source>
</evidence>
<evidence type="ECO:0000313" key="4">
    <source>
        <dbReference type="Proteomes" id="UP001165060"/>
    </source>
</evidence>
<keyword evidence="1" id="KW-0175">Coiled coil</keyword>
<feature type="coiled-coil region" evidence="1">
    <location>
        <begin position="671"/>
        <end position="698"/>
    </location>
</feature>
<evidence type="ECO:0000256" key="1">
    <source>
        <dbReference type="SAM" id="Coils"/>
    </source>
</evidence>
<dbReference type="Proteomes" id="UP001165060">
    <property type="component" value="Unassembled WGS sequence"/>
</dbReference>
<feature type="region of interest" description="Disordered" evidence="2">
    <location>
        <begin position="1"/>
        <end position="163"/>
    </location>
</feature>
<feature type="compositionally biased region" description="Polar residues" evidence="2">
    <location>
        <begin position="445"/>
        <end position="454"/>
    </location>
</feature>
<keyword evidence="4" id="KW-1185">Reference proteome</keyword>
<sequence length="712" mass="81702">MSYSPSSSVNTHQTKQTNQTDQTNRSSAHRPRPEPGSPRRSRDRLSDLMSYLDSKDGGSSVGTAEDADASALYHMSGNGHPPARAGSEYSSHHVAEDLAQSPVSRASSRGTQKSLVRDSVAPGKKWVWDEWSEADPGGAPPSRASAADESTLPPPPSAGTSMMNPAQYQELAEKIKAMRHELESRRQEVTSLKGSLTRRKVSDKRVCEQLEKSWEDRLAKRSKEHRAAVERQDEFIQQLGMSINTIKSRGEGLKEVLQYKKSGLVPAVETAKRECDSKLTGAREEWIQSEKLRLDKLADARSSALRKDAVKALEPELNRLITGNQQAVEQREKNLEDQFETFVKEKEREGEHMLQEEFLKIEREAEEEAEKMRRQQSDNLMEITRQQETDLKKARDMWKKDMEQERAAFEVERKRRVTGYTRELDELRSAESERLSQSASDHENQMSQLGQQKQDALRDRQEYVDGHMENWQRERLFQIRADQHKKDEASRRTLVEQSEAELSMVLAKLEAQAEEERTGVDNMIQCKLDEFGSNLSKEEHRLAEEEQVLMGRFAEEHAKAQDLQEEVSLLESRVQGMERRVASTEENMRSEKARTDGVKRDCESRMGALKTGQERSVELASHEVKSLQRQLQDLETTLADCGPVHDKEVARLEKRNARELQDVEDRIRLVIERKDHQLREKEEELKDISMLSKELTHTLDEYRRQDIDFSLG</sequence>
<organism evidence="3 4">
    <name type="scientific">Tetraparma gracilis</name>
    <dbReference type="NCBI Taxonomy" id="2962635"/>
    <lineage>
        <taxon>Eukaryota</taxon>
        <taxon>Sar</taxon>
        <taxon>Stramenopiles</taxon>
        <taxon>Ochrophyta</taxon>
        <taxon>Bolidophyceae</taxon>
        <taxon>Parmales</taxon>
        <taxon>Triparmaceae</taxon>
        <taxon>Tetraparma</taxon>
    </lineage>
</organism>
<dbReference type="InterPro" id="IPR030465">
    <property type="entry name" value="CEP131"/>
</dbReference>
<name>A0ABQ6M5X2_9STRA</name>
<feature type="region of interest" description="Disordered" evidence="2">
    <location>
        <begin position="578"/>
        <end position="600"/>
    </location>
</feature>
<proteinExistence type="predicted"/>
<gene>
    <name evidence="3" type="ORF">TeGR_g2026</name>
</gene>
<dbReference type="EMBL" id="BRYB01003760">
    <property type="protein sequence ID" value="GMI20163.1"/>
    <property type="molecule type" value="Genomic_DNA"/>
</dbReference>
<dbReference type="PANTHER" id="PTHR31540">
    <property type="entry name" value="CENTROSOMAL PROTEIN OF 131 KDA"/>
    <property type="match status" value="1"/>
</dbReference>
<comment type="caution">
    <text evidence="3">The sequence shown here is derived from an EMBL/GenBank/DDBJ whole genome shotgun (WGS) entry which is preliminary data.</text>
</comment>
<feature type="compositionally biased region" description="Low complexity" evidence="2">
    <location>
        <begin position="134"/>
        <end position="148"/>
    </location>
</feature>
<feature type="coiled-coil region" evidence="1">
    <location>
        <begin position="355"/>
        <end position="386"/>
    </location>
</feature>
<feature type="compositionally biased region" description="Basic and acidic residues" evidence="2">
    <location>
        <begin position="424"/>
        <end position="444"/>
    </location>
</feature>
<feature type="region of interest" description="Disordered" evidence="2">
    <location>
        <begin position="424"/>
        <end position="460"/>
    </location>
</feature>
<reference evidence="3 4" key="1">
    <citation type="journal article" date="2023" name="Commun. Biol.">
        <title>Genome analysis of Parmales, the sister group of diatoms, reveals the evolutionary specialization of diatoms from phago-mixotrophs to photoautotrophs.</title>
        <authorList>
            <person name="Ban H."/>
            <person name="Sato S."/>
            <person name="Yoshikawa S."/>
            <person name="Yamada K."/>
            <person name="Nakamura Y."/>
            <person name="Ichinomiya M."/>
            <person name="Sato N."/>
            <person name="Blanc-Mathieu R."/>
            <person name="Endo H."/>
            <person name="Kuwata A."/>
            <person name="Ogata H."/>
        </authorList>
    </citation>
    <scope>NUCLEOTIDE SEQUENCE [LARGE SCALE GENOMIC DNA]</scope>
</reference>
<dbReference type="PANTHER" id="PTHR31540:SF1">
    <property type="entry name" value="CENTROSOMAL PROTEIN OF 131 KDA"/>
    <property type="match status" value="1"/>
</dbReference>
<feature type="compositionally biased region" description="Low complexity" evidence="2">
    <location>
        <begin position="10"/>
        <end position="24"/>
    </location>
</feature>
<evidence type="ECO:0000313" key="3">
    <source>
        <dbReference type="EMBL" id="GMI20163.1"/>
    </source>
</evidence>